<protein>
    <recommendedName>
        <fullName evidence="3">F-box protein</fullName>
    </recommendedName>
</protein>
<gene>
    <name evidence="1" type="ORF">QVD17_35448</name>
</gene>
<evidence type="ECO:0000313" key="1">
    <source>
        <dbReference type="EMBL" id="KAK1413672.1"/>
    </source>
</evidence>
<accession>A0AAD8NM06</accession>
<proteinExistence type="predicted"/>
<name>A0AAD8NM06_TARER</name>
<comment type="caution">
    <text evidence="1">The sequence shown here is derived from an EMBL/GenBank/DDBJ whole genome shotgun (WGS) entry which is preliminary data.</text>
</comment>
<dbReference type="Proteomes" id="UP001229421">
    <property type="component" value="Unassembled WGS sequence"/>
</dbReference>
<dbReference type="PANTHER" id="PTHR48218">
    <property type="entry name" value="F-BOX DOMAIN CONTAINING PROTEIN"/>
    <property type="match status" value="1"/>
</dbReference>
<dbReference type="EMBL" id="JAUHHV010000009">
    <property type="protein sequence ID" value="KAK1413672.1"/>
    <property type="molecule type" value="Genomic_DNA"/>
</dbReference>
<dbReference type="AlphaFoldDB" id="A0AAD8NM06"/>
<dbReference type="PANTHER" id="PTHR48218:SF3">
    <property type="entry name" value="OS07G0170800 PROTEIN"/>
    <property type="match status" value="1"/>
</dbReference>
<keyword evidence="2" id="KW-1185">Reference proteome</keyword>
<organism evidence="1 2">
    <name type="scientific">Tagetes erecta</name>
    <name type="common">African marigold</name>
    <dbReference type="NCBI Taxonomy" id="13708"/>
    <lineage>
        <taxon>Eukaryota</taxon>
        <taxon>Viridiplantae</taxon>
        <taxon>Streptophyta</taxon>
        <taxon>Embryophyta</taxon>
        <taxon>Tracheophyta</taxon>
        <taxon>Spermatophyta</taxon>
        <taxon>Magnoliopsida</taxon>
        <taxon>eudicotyledons</taxon>
        <taxon>Gunneridae</taxon>
        <taxon>Pentapetalae</taxon>
        <taxon>asterids</taxon>
        <taxon>campanulids</taxon>
        <taxon>Asterales</taxon>
        <taxon>Asteraceae</taxon>
        <taxon>Asteroideae</taxon>
        <taxon>Heliantheae alliance</taxon>
        <taxon>Tageteae</taxon>
        <taxon>Tagetes</taxon>
    </lineage>
</organism>
<dbReference type="SUPFAM" id="SSF81383">
    <property type="entry name" value="F-box domain"/>
    <property type="match status" value="1"/>
</dbReference>
<reference evidence="1" key="1">
    <citation type="journal article" date="2023" name="bioRxiv">
        <title>Improved chromosome-level genome assembly for marigold (Tagetes erecta).</title>
        <authorList>
            <person name="Jiang F."/>
            <person name="Yuan L."/>
            <person name="Wang S."/>
            <person name="Wang H."/>
            <person name="Xu D."/>
            <person name="Wang A."/>
            <person name="Fan W."/>
        </authorList>
    </citation>
    <scope>NUCLEOTIDE SEQUENCE</scope>
    <source>
        <strain evidence="1">WSJ</strain>
        <tissue evidence="1">Leaf</tissue>
    </source>
</reference>
<evidence type="ECO:0000313" key="2">
    <source>
        <dbReference type="Proteomes" id="UP001229421"/>
    </source>
</evidence>
<sequence length="179" mass="20523">MIQNKKHCDYSHDPLTVLGSDIMSMLLINLDAHSLASTLVVSHDWYTLASTDAIWSKKGKTIHFAFYWWMTQSANLNCEELWAGKAHLPRFLHTRGLSKLSAYSLSVNDGKRTRIMKEDLWDHAWEFHFKRRPRNTFATGTHIGRGKILQCTGTSIQMEVKRRILMTGFGAVMNVVTLL</sequence>
<dbReference type="Gene3D" id="1.20.1280.50">
    <property type="match status" value="1"/>
</dbReference>
<evidence type="ECO:0008006" key="3">
    <source>
        <dbReference type="Google" id="ProtNLM"/>
    </source>
</evidence>
<dbReference type="InterPro" id="IPR036047">
    <property type="entry name" value="F-box-like_dom_sf"/>
</dbReference>